<keyword evidence="3" id="KW-1185">Reference proteome</keyword>
<accession>A0A3P6R1Z3</accession>
<name>A0A3P6R1Z3_CYLGO</name>
<dbReference type="EMBL" id="UYRV01005360">
    <property type="protein sequence ID" value="VDK52517.1"/>
    <property type="molecule type" value="Genomic_DNA"/>
</dbReference>
<feature type="compositionally biased region" description="Basic and acidic residues" evidence="1">
    <location>
        <begin position="82"/>
        <end position="99"/>
    </location>
</feature>
<sequence length="133" mass="15271">MEQFNMHDLDEKRYRRRKQRPTASESPARDYRGGIPVRAHHDDTSTEMKVYSVSSFHDISHEKRRRRPEEGTSNVPNVVISRTRDDEVKAGSDVERTEETSAQVRVNAVCCIGIQKSSTLLTFHKIALCLSIE</sequence>
<feature type="compositionally biased region" description="Basic and acidic residues" evidence="1">
    <location>
        <begin position="1"/>
        <end position="13"/>
    </location>
</feature>
<gene>
    <name evidence="2" type="ORF">CGOC_LOCUS2403</name>
</gene>
<proteinExistence type="predicted"/>
<feature type="region of interest" description="Disordered" evidence="1">
    <location>
        <begin position="1"/>
        <end position="99"/>
    </location>
</feature>
<evidence type="ECO:0000256" key="1">
    <source>
        <dbReference type="SAM" id="MobiDB-lite"/>
    </source>
</evidence>
<evidence type="ECO:0000313" key="2">
    <source>
        <dbReference type="EMBL" id="VDK52517.1"/>
    </source>
</evidence>
<evidence type="ECO:0000313" key="3">
    <source>
        <dbReference type="Proteomes" id="UP000271889"/>
    </source>
</evidence>
<organism evidence="2 3">
    <name type="scientific">Cylicostephanus goldi</name>
    <name type="common">Nematode worm</name>
    <dbReference type="NCBI Taxonomy" id="71465"/>
    <lineage>
        <taxon>Eukaryota</taxon>
        <taxon>Metazoa</taxon>
        <taxon>Ecdysozoa</taxon>
        <taxon>Nematoda</taxon>
        <taxon>Chromadorea</taxon>
        <taxon>Rhabditida</taxon>
        <taxon>Rhabditina</taxon>
        <taxon>Rhabditomorpha</taxon>
        <taxon>Strongyloidea</taxon>
        <taxon>Strongylidae</taxon>
        <taxon>Cylicostephanus</taxon>
    </lineage>
</organism>
<dbReference type="AlphaFoldDB" id="A0A3P6R1Z3"/>
<protein>
    <submittedName>
        <fullName evidence="2">Uncharacterized protein</fullName>
    </submittedName>
</protein>
<dbReference type="OrthoDB" id="10446008at2759"/>
<reference evidence="2 3" key="1">
    <citation type="submission" date="2018-11" db="EMBL/GenBank/DDBJ databases">
        <authorList>
            <consortium name="Pathogen Informatics"/>
        </authorList>
    </citation>
    <scope>NUCLEOTIDE SEQUENCE [LARGE SCALE GENOMIC DNA]</scope>
</reference>
<dbReference type="Proteomes" id="UP000271889">
    <property type="component" value="Unassembled WGS sequence"/>
</dbReference>